<dbReference type="SMART" id="SM00298">
    <property type="entry name" value="CHROMO"/>
    <property type="match status" value="1"/>
</dbReference>
<dbReference type="Gene3D" id="2.40.50.40">
    <property type="match status" value="1"/>
</dbReference>
<name>A0A9Q0JVN8_9MAGN</name>
<dbReference type="EMBL" id="JAMYWD010000012">
    <property type="protein sequence ID" value="KAJ4953476.1"/>
    <property type="molecule type" value="Genomic_DNA"/>
</dbReference>
<feature type="domain" description="Chromo" evidence="1">
    <location>
        <begin position="147"/>
        <end position="205"/>
    </location>
</feature>
<evidence type="ECO:0000313" key="3">
    <source>
        <dbReference type="Proteomes" id="UP001141806"/>
    </source>
</evidence>
<accession>A0A9Q0JVN8</accession>
<dbReference type="Proteomes" id="UP001141806">
    <property type="component" value="Unassembled WGS sequence"/>
</dbReference>
<dbReference type="InterPro" id="IPR056924">
    <property type="entry name" value="SH3_Tf2-1"/>
</dbReference>
<dbReference type="PANTHER" id="PTHR46148:SF52">
    <property type="entry name" value="OS04G0603800 PROTEIN"/>
    <property type="match status" value="1"/>
</dbReference>
<dbReference type="InterPro" id="IPR016197">
    <property type="entry name" value="Chromo-like_dom_sf"/>
</dbReference>
<proteinExistence type="predicted"/>
<dbReference type="Pfam" id="PF00385">
    <property type="entry name" value="Chromo"/>
    <property type="match status" value="1"/>
</dbReference>
<evidence type="ECO:0000313" key="2">
    <source>
        <dbReference type="EMBL" id="KAJ4953476.1"/>
    </source>
</evidence>
<dbReference type="SUPFAM" id="SSF54160">
    <property type="entry name" value="Chromo domain-like"/>
    <property type="match status" value="1"/>
</dbReference>
<protein>
    <recommendedName>
        <fullName evidence="1">Chromo domain-containing protein</fullName>
    </recommendedName>
</protein>
<comment type="caution">
    <text evidence="2">The sequence shown here is derived from an EMBL/GenBank/DDBJ whole genome shotgun (WGS) entry which is preliminary data.</text>
</comment>
<dbReference type="CDD" id="cd00024">
    <property type="entry name" value="CD_CSD"/>
    <property type="match status" value="1"/>
</dbReference>
<dbReference type="AlphaFoldDB" id="A0A9Q0JVN8"/>
<dbReference type="PROSITE" id="PS50013">
    <property type="entry name" value="CHROMO_2"/>
    <property type="match status" value="1"/>
</dbReference>
<reference evidence="2" key="1">
    <citation type="journal article" date="2023" name="Plant J.">
        <title>The genome of the king protea, Protea cynaroides.</title>
        <authorList>
            <person name="Chang J."/>
            <person name="Duong T.A."/>
            <person name="Schoeman C."/>
            <person name="Ma X."/>
            <person name="Roodt D."/>
            <person name="Barker N."/>
            <person name="Li Z."/>
            <person name="Van de Peer Y."/>
            <person name="Mizrachi E."/>
        </authorList>
    </citation>
    <scope>NUCLEOTIDE SEQUENCE</scope>
    <source>
        <tissue evidence="2">Young leaves</tissue>
    </source>
</reference>
<dbReference type="InterPro" id="IPR023780">
    <property type="entry name" value="Chromo_domain"/>
</dbReference>
<keyword evidence="3" id="KW-1185">Reference proteome</keyword>
<evidence type="ECO:0000259" key="1">
    <source>
        <dbReference type="PROSITE" id="PS50013"/>
    </source>
</evidence>
<dbReference type="OrthoDB" id="5554229at2759"/>
<gene>
    <name evidence="2" type="ORF">NE237_030308</name>
</gene>
<organism evidence="2 3">
    <name type="scientific">Protea cynaroides</name>
    <dbReference type="NCBI Taxonomy" id="273540"/>
    <lineage>
        <taxon>Eukaryota</taxon>
        <taxon>Viridiplantae</taxon>
        <taxon>Streptophyta</taxon>
        <taxon>Embryophyta</taxon>
        <taxon>Tracheophyta</taxon>
        <taxon>Spermatophyta</taxon>
        <taxon>Magnoliopsida</taxon>
        <taxon>Proteales</taxon>
        <taxon>Proteaceae</taxon>
        <taxon>Protea</taxon>
    </lineage>
</organism>
<sequence>MNCLPNGRSPPSLLTYILSTTKVAVVEQELMGRDAIVKEIREKFRDAQVRTKKIYDSKYTEREFGVGDMVYMKLQPYRQLSVSMKKNLKLSPRYYGPFKIVQRMGIIAFKLELPAGSHIHPVFHVSLFKKKVGDTVNIQSLLPIVNVEADKVFPNPQAVIDHRIRKRKREVLIHWQGASPADATWEDLEFIPNKFLDFFPLRTRA</sequence>
<dbReference type="Pfam" id="PF24626">
    <property type="entry name" value="SH3_Tf2-1"/>
    <property type="match status" value="1"/>
</dbReference>
<dbReference type="InterPro" id="IPR000953">
    <property type="entry name" value="Chromo/chromo_shadow_dom"/>
</dbReference>
<dbReference type="PANTHER" id="PTHR46148">
    <property type="entry name" value="CHROMO DOMAIN-CONTAINING PROTEIN"/>
    <property type="match status" value="1"/>
</dbReference>